<dbReference type="AlphaFoldDB" id="W4RIN9"/>
<protein>
    <submittedName>
        <fullName evidence="3">Capsular polysaccharide biosynthesis protein</fullName>
    </submittedName>
</protein>
<accession>W4RIN9</accession>
<dbReference type="eggNOG" id="COG0438">
    <property type="taxonomic scope" value="Bacteria"/>
</dbReference>
<feature type="domain" description="Glycosyltransferase subfamily 4-like N-terminal" evidence="2">
    <location>
        <begin position="17"/>
        <end position="170"/>
    </location>
</feature>
<evidence type="ECO:0000259" key="1">
    <source>
        <dbReference type="Pfam" id="PF00534"/>
    </source>
</evidence>
<dbReference type="Gene3D" id="3.40.50.2000">
    <property type="entry name" value="Glycogen Phosphorylase B"/>
    <property type="match status" value="2"/>
</dbReference>
<dbReference type="InterPro" id="IPR050194">
    <property type="entry name" value="Glycosyltransferase_grp1"/>
</dbReference>
<organism evidence="3 4">
    <name type="scientific">Mesobacillus boroniphilus JCM 21738</name>
    <dbReference type="NCBI Taxonomy" id="1294265"/>
    <lineage>
        <taxon>Bacteria</taxon>
        <taxon>Bacillati</taxon>
        <taxon>Bacillota</taxon>
        <taxon>Bacilli</taxon>
        <taxon>Bacillales</taxon>
        <taxon>Bacillaceae</taxon>
        <taxon>Mesobacillus</taxon>
    </lineage>
</organism>
<dbReference type="Pfam" id="PF13579">
    <property type="entry name" value="Glyco_trans_4_4"/>
    <property type="match status" value="1"/>
</dbReference>
<dbReference type="CDD" id="cd03812">
    <property type="entry name" value="GT4_CapH-like"/>
    <property type="match status" value="1"/>
</dbReference>
<reference evidence="3 4" key="1">
    <citation type="submission" date="2013-12" db="EMBL/GenBank/DDBJ databases">
        <title>NBRP : Genome information of microbial organism related human and environment.</title>
        <authorList>
            <person name="Hattori M."/>
            <person name="Oshima K."/>
            <person name="Inaba H."/>
            <person name="Suda W."/>
            <person name="Sakamoto M."/>
            <person name="Iino T."/>
            <person name="Kitahara M."/>
            <person name="Oshida Y."/>
            <person name="Iida T."/>
            <person name="Kudo T."/>
            <person name="Itoh T."/>
            <person name="Ahmed I."/>
            <person name="Ohkuma M."/>
        </authorList>
    </citation>
    <scope>NUCLEOTIDE SEQUENCE [LARGE SCALE GENOMIC DNA]</scope>
    <source>
        <strain evidence="3 4">JCM 21738</strain>
    </source>
</reference>
<dbReference type="SUPFAM" id="SSF53756">
    <property type="entry name" value="UDP-Glycosyltransferase/glycogen phosphorylase"/>
    <property type="match status" value="1"/>
</dbReference>
<dbReference type="EMBL" id="BAUW01000006">
    <property type="protein sequence ID" value="GAE44171.1"/>
    <property type="molecule type" value="Genomic_DNA"/>
</dbReference>
<dbReference type="PANTHER" id="PTHR45947:SF3">
    <property type="entry name" value="SULFOQUINOVOSYL TRANSFERASE SQD2"/>
    <property type="match status" value="1"/>
</dbReference>
<evidence type="ECO:0000313" key="4">
    <source>
        <dbReference type="Proteomes" id="UP000018949"/>
    </source>
</evidence>
<sequence>MGSPLRVLHVVVNMNRGGAETLLMNLYRNIDRSKIQFDFLTCKEGVFDEEIMQLGGNVYRVPYITEVGHLKYLKALTDFFMKYPHYQIVHSHMDKMSGFVLRAAKKAEISVRIAHSHSTRSEGGAAARIYKWYAGTLISKYATDFVSCSKEAAEWLFGNKSDRTVFLKNGIDLEQFKYSLKVRESIRSELKIKENQFIVGHVGRFSMPKNHSYLLEVFKEFLSYREDAILLLVGDGPLLPETKRKVEEMQLTKNVEFLGSRSDVEQLLQAFDIFLFPSFFEGFPVSVIEAQASGLPCLISDSITREIDMGIGLVQSLSLNNKKLWIDKMQEIAGLHSIRNSNLNSLISKNGFDIKNSSDYLREFYSTVTGDVINEEVNGIYANIQ</sequence>
<dbReference type="PANTHER" id="PTHR45947">
    <property type="entry name" value="SULFOQUINOVOSYL TRANSFERASE SQD2"/>
    <property type="match status" value="1"/>
</dbReference>
<evidence type="ECO:0000259" key="2">
    <source>
        <dbReference type="Pfam" id="PF13579"/>
    </source>
</evidence>
<dbReference type="InterPro" id="IPR028098">
    <property type="entry name" value="Glyco_trans_4-like_N"/>
</dbReference>
<comment type="caution">
    <text evidence="3">The sequence shown here is derived from an EMBL/GenBank/DDBJ whole genome shotgun (WGS) entry which is preliminary data.</text>
</comment>
<keyword evidence="4" id="KW-1185">Reference proteome</keyword>
<name>W4RIN9_9BACI</name>
<dbReference type="InterPro" id="IPR001296">
    <property type="entry name" value="Glyco_trans_1"/>
</dbReference>
<dbReference type="RefSeq" id="WP_023625822.1">
    <property type="nucleotide sequence ID" value="NZ_BAUW01000006.1"/>
</dbReference>
<proteinExistence type="predicted"/>
<feature type="domain" description="Glycosyl transferase family 1" evidence="1">
    <location>
        <begin position="183"/>
        <end position="301"/>
    </location>
</feature>
<dbReference type="Pfam" id="PF00534">
    <property type="entry name" value="Glycos_transf_1"/>
    <property type="match status" value="1"/>
</dbReference>
<gene>
    <name evidence="3" type="ORF">JCM21738_858</name>
</gene>
<dbReference type="Proteomes" id="UP000018949">
    <property type="component" value="Unassembled WGS sequence"/>
</dbReference>
<dbReference type="GO" id="GO:0016757">
    <property type="term" value="F:glycosyltransferase activity"/>
    <property type="evidence" value="ECO:0007669"/>
    <property type="project" value="InterPro"/>
</dbReference>
<evidence type="ECO:0000313" key="3">
    <source>
        <dbReference type="EMBL" id="GAE44171.1"/>
    </source>
</evidence>